<dbReference type="Pfam" id="PF13487">
    <property type="entry name" value="HD_5"/>
    <property type="match status" value="1"/>
</dbReference>
<dbReference type="Gene3D" id="1.10.3210.10">
    <property type="entry name" value="Hypothetical protein af1432"/>
    <property type="match status" value="1"/>
</dbReference>
<organism evidence="2">
    <name type="scientific">Proteinivorax tanatarense</name>
    <dbReference type="NCBI Taxonomy" id="1260629"/>
    <lineage>
        <taxon>Bacteria</taxon>
        <taxon>Bacillati</taxon>
        <taxon>Bacillota</taxon>
        <taxon>Clostridia</taxon>
        <taxon>Eubacteriales</taxon>
        <taxon>Proteinivoracaceae</taxon>
        <taxon>Proteinivorax</taxon>
    </lineage>
</organism>
<feature type="domain" description="HD-GYP" evidence="1">
    <location>
        <begin position="1"/>
        <end position="109"/>
    </location>
</feature>
<reference evidence="2" key="2">
    <citation type="submission" date="2024-06" db="EMBL/GenBank/DDBJ databases">
        <authorList>
            <person name="Petrova K.O."/>
            <person name="Toshchakov S.V."/>
            <person name="Boltjanskaja Y.V."/>
            <person name="Kevbrin V."/>
        </authorList>
    </citation>
    <scope>NUCLEOTIDE SEQUENCE</scope>
    <source>
        <strain evidence="2">Z-910T</strain>
    </source>
</reference>
<dbReference type="PANTHER" id="PTHR43155">
    <property type="entry name" value="CYCLIC DI-GMP PHOSPHODIESTERASE PA4108-RELATED"/>
    <property type="match status" value="1"/>
</dbReference>
<dbReference type="RefSeq" id="WP_350344614.1">
    <property type="nucleotide sequence ID" value="NZ_CP158367.1"/>
</dbReference>
<evidence type="ECO:0000259" key="1">
    <source>
        <dbReference type="PROSITE" id="PS51832"/>
    </source>
</evidence>
<dbReference type="SUPFAM" id="SSF109604">
    <property type="entry name" value="HD-domain/PDEase-like"/>
    <property type="match status" value="1"/>
</dbReference>
<accession>A0AAU7VPJ7</accession>
<dbReference type="EMBL" id="CP158367">
    <property type="protein sequence ID" value="XBX75879.1"/>
    <property type="molecule type" value="Genomic_DNA"/>
</dbReference>
<gene>
    <name evidence="2" type="ORF">PRVXT_001040</name>
</gene>
<dbReference type="CDD" id="cd00077">
    <property type="entry name" value="HDc"/>
    <property type="match status" value="1"/>
</dbReference>
<protein>
    <submittedName>
        <fullName evidence="2">HD domain-containing phosphohydrolase</fullName>
    </submittedName>
</protein>
<dbReference type="InterPro" id="IPR003607">
    <property type="entry name" value="HD/PDEase_dom"/>
</dbReference>
<evidence type="ECO:0000313" key="2">
    <source>
        <dbReference type="EMBL" id="XBX75879.1"/>
    </source>
</evidence>
<dbReference type="InterPro" id="IPR037522">
    <property type="entry name" value="HD_GYP_dom"/>
</dbReference>
<proteinExistence type="predicted"/>
<dbReference type="PROSITE" id="PS51832">
    <property type="entry name" value="HD_GYP"/>
    <property type="match status" value="1"/>
</dbReference>
<sequence length="109" mass="12386">MKGHVVQAKSFIVSCFGKPVFDIACQHHERIDGSGYPYGLTDREISQEGKIIAICDSYDAMTTDRIYKKGKSKKEAIDELKELRGVKYDSCLVDLFIDKVLIKQGRNRK</sequence>
<dbReference type="AlphaFoldDB" id="A0AAU7VPJ7"/>
<name>A0AAU7VPJ7_9FIRM</name>
<reference evidence="2" key="1">
    <citation type="journal article" date="2013" name="Extremophiles">
        <title>Proteinivorax tanatarense gen. nov., sp. nov., an anaerobic, haloalkaliphilic, proteolytic bacterium isolated from a decaying algal bloom, and proposal of Proteinivoraceae fam. nov.</title>
        <authorList>
            <person name="Kevbrin V."/>
            <person name="Boltyanskaya Y."/>
            <person name="Zhilina T."/>
            <person name="Kolganova T."/>
            <person name="Lavrentjeva E."/>
            <person name="Kuznetsov B."/>
        </authorList>
    </citation>
    <scope>NUCLEOTIDE SEQUENCE</scope>
    <source>
        <strain evidence="2">Z-910T</strain>
    </source>
</reference>